<dbReference type="EMBL" id="KR063281">
    <property type="protein sequence ID" value="AKJ72567.1"/>
    <property type="molecule type" value="Genomic_DNA"/>
</dbReference>
<sequence length="314" mass="35650">MRLGLYKNVKVELIRRDMTPGSPTYGQDLDTLEVYGEDAHEGVCWLKGFSGLMHAQRTQVKEAFAYQEGVTLSDFPRVDERTANVRLATKAKNPEDLMTLETRLWKILSFKRDAILKITSATATRELKIRLNEKPEDAMDYFMGEVLHMVWDITLLSWDPWWYSATIMSSWTRGSATPDGSGWYSGTLEFQNPADQTCWIQFSNREITVPETWSLPDALAVYPPGHAKAGQPVMHTLPELGVGKSFLVQTNPLEPTLTVMDNSQEQAKMRMEDFLSWLPEDMTTPVIVPVKLKGGTADSKVTAFMVQRHDRPWS</sequence>
<organism evidence="1 2">
    <name type="scientific">Gordonia phage GMA2</name>
    <dbReference type="NCBI Taxonomy" id="1647283"/>
    <lineage>
        <taxon>Viruses</taxon>
        <taxon>Duplodnaviria</taxon>
        <taxon>Heunggongvirae</taxon>
        <taxon>Uroviricota</taxon>
        <taxon>Caudoviricetes</taxon>
        <taxon>Gimaduovirus</taxon>
        <taxon>Gimaduovirus GMA2</taxon>
    </lineage>
</organism>
<name>A0A0K0N752_9CAUD</name>
<evidence type="ECO:0000313" key="1">
    <source>
        <dbReference type="EMBL" id="AKJ72567.1"/>
    </source>
</evidence>
<proteinExistence type="predicted"/>
<protein>
    <recommendedName>
        <fullName evidence="3">Minor tail protein</fullName>
    </recommendedName>
</protein>
<accession>A0A0K0N752</accession>
<gene>
    <name evidence="1" type="ORF">GMA2_29</name>
</gene>
<dbReference type="Proteomes" id="UP000221359">
    <property type="component" value="Segment"/>
</dbReference>
<reference evidence="1 2" key="1">
    <citation type="journal article" date="2015" name="PLoS ONE">
        <title>Lysis to Kill: Evaluation of the Lytic Abilities, and Genomics of Nine Bacteriophages Infective for Gordonia spp. and Their Potential Use in Activated Sludge Foam Biocontrol.</title>
        <authorList>
            <person name="Dyson Z.A."/>
            <person name="Tucci J."/>
            <person name="Seviour R.J."/>
            <person name="Petrovski S."/>
        </authorList>
    </citation>
    <scope>NUCLEOTIDE SEQUENCE [LARGE SCALE GENOMIC DNA]</scope>
</reference>
<keyword evidence="2" id="KW-1185">Reference proteome</keyword>
<evidence type="ECO:0000313" key="2">
    <source>
        <dbReference type="Proteomes" id="UP000221359"/>
    </source>
</evidence>
<evidence type="ECO:0008006" key="3">
    <source>
        <dbReference type="Google" id="ProtNLM"/>
    </source>
</evidence>